<dbReference type="EMBL" id="AEPV01000070">
    <property type="protein sequence ID" value="EFU73335.1"/>
    <property type="molecule type" value="Genomic_DNA"/>
</dbReference>
<evidence type="ECO:0000256" key="7">
    <source>
        <dbReference type="HAMAP-Rule" id="MF_01131"/>
    </source>
</evidence>
<dbReference type="PANTHER" id="PTHR35786">
    <property type="entry name" value="REDOX-SENSING TRANSCRIPTIONAL REPRESSOR REX"/>
    <property type="match status" value="1"/>
</dbReference>
<evidence type="ECO:0000256" key="2">
    <source>
        <dbReference type="ARBA" id="ARBA00022491"/>
    </source>
</evidence>
<keyword evidence="5 7" id="KW-0238">DNA-binding</keyword>
<keyword evidence="1 7" id="KW-0963">Cytoplasm</keyword>
<dbReference type="Gene3D" id="3.40.50.720">
    <property type="entry name" value="NAD(P)-binding Rossmann-like Domain"/>
    <property type="match status" value="1"/>
</dbReference>
<keyword evidence="10" id="KW-1185">Reference proteome</keyword>
<name>E6LHI3_ENTI1</name>
<dbReference type="GO" id="GO:0045892">
    <property type="term" value="P:negative regulation of DNA-templated transcription"/>
    <property type="evidence" value="ECO:0007669"/>
    <property type="project" value="InterPro"/>
</dbReference>
<evidence type="ECO:0000256" key="3">
    <source>
        <dbReference type="ARBA" id="ARBA00023015"/>
    </source>
</evidence>
<dbReference type="Proteomes" id="UP000010296">
    <property type="component" value="Unassembled WGS sequence"/>
</dbReference>
<dbReference type="GO" id="GO:0051775">
    <property type="term" value="P:response to redox state"/>
    <property type="evidence" value="ECO:0007669"/>
    <property type="project" value="InterPro"/>
</dbReference>
<dbReference type="PANTHER" id="PTHR35786:SF1">
    <property type="entry name" value="REDOX-SENSING TRANSCRIPTIONAL REPRESSOR REX 1"/>
    <property type="match status" value="1"/>
</dbReference>
<dbReference type="GO" id="GO:0003700">
    <property type="term" value="F:DNA-binding transcription factor activity"/>
    <property type="evidence" value="ECO:0007669"/>
    <property type="project" value="UniProtKB-UniRule"/>
</dbReference>
<dbReference type="InterPro" id="IPR036390">
    <property type="entry name" value="WH_DNA-bd_sf"/>
</dbReference>
<keyword evidence="6 7" id="KW-0804">Transcription</keyword>
<dbReference type="InterPro" id="IPR058203">
    <property type="entry name" value="Rex_bacilli-type"/>
</dbReference>
<gene>
    <name evidence="7" type="primary">rex</name>
    <name evidence="9" type="ORF">HMPREF9088_1823</name>
</gene>
<keyword evidence="4 7" id="KW-0520">NAD</keyword>
<evidence type="ECO:0000256" key="4">
    <source>
        <dbReference type="ARBA" id="ARBA00023027"/>
    </source>
</evidence>
<comment type="subunit">
    <text evidence="7">Homodimer.</text>
</comment>
<dbReference type="InterPro" id="IPR009718">
    <property type="entry name" value="Rex_DNA-bd_C_dom"/>
</dbReference>
<evidence type="ECO:0000259" key="8">
    <source>
        <dbReference type="SMART" id="SM00881"/>
    </source>
</evidence>
<dbReference type="Pfam" id="PF02629">
    <property type="entry name" value="CoA_binding"/>
    <property type="match status" value="1"/>
</dbReference>
<dbReference type="GO" id="GO:0003677">
    <property type="term" value="F:DNA binding"/>
    <property type="evidence" value="ECO:0007669"/>
    <property type="project" value="UniProtKB-UniRule"/>
</dbReference>
<evidence type="ECO:0000256" key="1">
    <source>
        <dbReference type="ARBA" id="ARBA00022490"/>
    </source>
</evidence>
<feature type="binding site" evidence="7">
    <location>
        <begin position="103"/>
        <end position="108"/>
    </location>
    <ligand>
        <name>NAD(+)</name>
        <dbReference type="ChEBI" id="CHEBI:57540"/>
    </ligand>
</feature>
<dbReference type="STRING" id="888064.HMPREF9088_1823"/>
<dbReference type="NCBIfam" id="NF003991">
    <property type="entry name" value="PRK05472.1-5"/>
    <property type="match status" value="1"/>
</dbReference>
<dbReference type="NCBIfam" id="NF003989">
    <property type="entry name" value="PRK05472.1-3"/>
    <property type="match status" value="1"/>
</dbReference>
<protein>
    <recommendedName>
        <fullName evidence="7">Redox-sensing transcriptional repressor Rex</fullName>
    </recommendedName>
</protein>
<evidence type="ECO:0000313" key="10">
    <source>
        <dbReference type="Proteomes" id="UP000010296"/>
    </source>
</evidence>
<dbReference type="InterPro" id="IPR036291">
    <property type="entry name" value="NAD(P)-bd_dom_sf"/>
</dbReference>
<evidence type="ECO:0000256" key="6">
    <source>
        <dbReference type="ARBA" id="ARBA00023163"/>
    </source>
</evidence>
<dbReference type="HAMAP" id="MF_01131">
    <property type="entry name" value="Rex"/>
    <property type="match status" value="1"/>
</dbReference>
<comment type="caution">
    <text evidence="9">The sequence shown here is derived from an EMBL/GenBank/DDBJ whole genome shotgun (WGS) entry which is preliminary data.</text>
</comment>
<keyword evidence="3 7" id="KW-0805">Transcription regulation</keyword>
<comment type="function">
    <text evidence="7">Modulates transcription in response to changes in cellular NADH/NAD(+) redox state.</text>
</comment>
<dbReference type="NCBIfam" id="NF003995">
    <property type="entry name" value="PRK05472.2-4"/>
    <property type="match status" value="1"/>
</dbReference>
<feature type="domain" description="CoA-binding" evidence="8">
    <location>
        <begin position="92"/>
        <end position="193"/>
    </location>
</feature>
<dbReference type="InterPro" id="IPR022876">
    <property type="entry name" value="Tscrpt_rep_Rex"/>
</dbReference>
<organism evidence="9 10">
    <name type="scientific">Enterococcus italicus (strain DSM 15952 / CCUG 50447 / LMG 22039 / TP 1.5)</name>
    <dbReference type="NCBI Taxonomy" id="888064"/>
    <lineage>
        <taxon>Bacteria</taxon>
        <taxon>Bacillati</taxon>
        <taxon>Bacillota</taxon>
        <taxon>Bacilli</taxon>
        <taxon>Lactobacillales</taxon>
        <taxon>Enterococcaceae</taxon>
        <taxon>Enterococcus</taxon>
    </lineage>
</organism>
<dbReference type="Gene3D" id="1.10.10.10">
    <property type="entry name" value="Winged helix-like DNA-binding domain superfamily/Winged helix DNA-binding domain"/>
    <property type="match status" value="1"/>
</dbReference>
<dbReference type="NCBIfam" id="NF003994">
    <property type="entry name" value="PRK05472.2-3"/>
    <property type="match status" value="1"/>
</dbReference>
<dbReference type="SUPFAM" id="SSF46785">
    <property type="entry name" value="Winged helix' DNA-binding domain"/>
    <property type="match status" value="1"/>
</dbReference>
<dbReference type="SUPFAM" id="SSF51735">
    <property type="entry name" value="NAD(P)-binding Rossmann-fold domains"/>
    <property type="match status" value="1"/>
</dbReference>
<evidence type="ECO:0000313" key="9">
    <source>
        <dbReference type="EMBL" id="EFU73335.1"/>
    </source>
</evidence>
<dbReference type="GO" id="GO:0005737">
    <property type="term" value="C:cytoplasm"/>
    <property type="evidence" value="ECO:0007669"/>
    <property type="project" value="UniProtKB-SubCell"/>
</dbReference>
<accession>E6LHI3</accession>
<comment type="subcellular location">
    <subcellularLocation>
        <location evidence="7">Cytoplasm</location>
    </subcellularLocation>
</comment>
<dbReference type="SMART" id="SM00881">
    <property type="entry name" value="CoA_binding"/>
    <property type="match status" value="1"/>
</dbReference>
<dbReference type="InterPro" id="IPR003781">
    <property type="entry name" value="CoA-bd"/>
</dbReference>
<reference evidence="9 10" key="1">
    <citation type="submission" date="2010-12" db="EMBL/GenBank/DDBJ databases">
        <authorList>
            <person name="Muzny D."/>
            <person name="Qin X."/>
            <person name="Deng J."/>
            <person name="Jiang H."/>
            <person name="Liu Y."/>
            <person name="Qu J."/>
            <person name="Song X.-Z."/>
            <person name="Zhang L."/>
            <person name="Thornton R."/>
            <person name="Coyle M."/>
            <person name="Francisco L."/>
            <person name="Jackson L."/>
            <person name="Javaid M."/>
            <person name="Korchina V."/>
            <person name="Kovar C."/>
            <person name="Mata R."/>
            <person name="Mathew T."/>
            <person name="Ngo R."/>
            <person name="Nguyen L."/>
            <person name="Nguyen N."/>
            <person name="Okwuonu G."/>
            <person name="Ongeri F."/>
            <person name="Pham C."/>
            <person name="Simmons D."/>
            <person name="Wilczek-Boney K."/>
            <person name="Hale W."/>
            <person name="Jakkamsetti A."/>
            <person name="Pham P."/>
            <person name="Ruth R."/>
            <person name="San Lucas F."/>
            <person name="Warren J."/>
            <person name="Zhang J."/>
            <person name="Zhao Z."/>
            <person name="Zhou C."/>
            <person name="Zhu D."/>
            <person name="Lee S."/>
            <person name="Bess C."/>
            <person name="Blankenburg K."/>
            <person name="Forbes L."/>
            <person name="Fu Q."/>
            <person name="Gubbala S."/>
            <person name="Hirani K."/>
            <person name="Jayaseelan J.C."/>
            <person name="Lara F."/>
            <person name="Munidasa M."/>
            <person name="Palculict T."/>
            <person name="Patil S."/>
            <person name="Pu L.-L."/>
            <person name="Saada N."/>
            <person name="Tang L."/>
            <person name="Weissenberger G."/>
            <person name="Zhu Y."/>
            <person name="Hemphill L."/>
            <person name="Shang Y."/>
            <person name="Youmans B."/>
            <person name="Ayvaz T."/>
            <person name="Ross M."/>
            <person name="Santibanez J."/>
            <person name="Aqrawi P."/>
            <person name="Gross S."/>
            <person name="Joshi V."/>
            <person name="Fowler G."/>
            <person name="Nazareth L."/>
            <person name="Reid J."/>
            <person name="Worley K."/>
            <person name="Petrosino J."/>
            <person name="Highlander S."/>
            <person name="Gibbs R."/>
        </authorList>
    </citation>
    <scope>NUCLEOTIDE SEQUENCE [LARGE SCALE GENOMIC DNA]</scope>
    <source>
        <strain evidence="10">DSM 15952 / CCUG 50447 / LMG 22039 / TP 1.5</strain>
    </source>
</reference>
<dbReference type="eggNOG" id="COG2344">
    <property type="taxonomic scope" value="Bacteria"/>
</dbReference>
<proteinExistence type="inferred from homology"/>
<dbReference type="AlphaFoldDB" id="E6LHI3"/>
<dbReference type="HOGENOM" id="CLU_061534_1_1_9"/>
<dbReference type="InterPro" id="IPR036388">
    <property type="entry name" value="WH-like_DNA-bd_sf"/>
</dbReference>
<keyword evidence="2 7" id="KW-0678">Repressor</keyword>
<dbReference type="NCBIfam" id="NF003996">
    <property type="entry name" value="PRK05472.2-5"/>
    <property type="match status" value="1"/>
</dbReference>
<dbReference type="PATRIC" id="fig|888064.11.peg.1364"/>
<feature type="DNA-binding region" description="H-T-H motif" evidence="7">
    <location>
        <begin position="29"/>
        <end position="68"/>
    </location>
</feature>
<comment type="similarity">
    <text evidence="7">Belongs to the transcriptional regulatory Rex family.</text>
</comment>
<dbReference type="Pfam" id="PF06971">
    <property type="entry name" value="Put_DNA-bind_N"/>
    <property type="match status" value="1"/>
</dbReference>
<sequence>MNKVTIEVKKLENLKVKKLPKATAKRLPLYLRYLKVLNESEIVRIKSKDFAQITQVPSATIRRDFSYLGELGRSGYGYDVPYLVEVFSRLLESNEEKRIALCGYGNLGKALVNNNFRRNENLSIVAVFDNNPEMIGKTVNGFFVHSMADLKQVIKDEGITVAISTVPSKYSKDAIDAIVDAGITAILNFAPNRVKVPKSVHMQYIDLTTELQTLIFFDSLQEKSVPVKA</sequence>
<evidence type="ECO:0000256" key="5">
    <source>
        <dbReference type="ARBA" id="ARBA00023125"/>
    </source>
</evidence>